<dbReference type="AlphaFoldDB" id="A0AAV5W0M4"/>
<evidence type="ECO:0008006" key="3">
    <source>
        <dbReference type="Google" id="ProtNLM"/>
    </source>
</evidence>
<comment type="caution">
    <text evidence="1">The sequence shown here is derived from an EMBL/GenBank/DDBJ whole genome shotgun (WGS) entry which is preliminary data.</text>
</comment>
<name>A0AAV5W0M4_9BILA</name>
<evidence type="ECO:0000313" key="2">
    <source>
        <dbReference type="Proteomes" id="UP001432322"/>
    </source>
</evidence>
<dbReference type="Proteomes" id="UP001432322">
    <property type="component" value="Unassembled WGS sequence"/>
</dbReference>
<accession>A0AAV5W0M4</accession>
<protein>
    <recommendedName>
        <fullName evidence="3">Ribosomal protein</fullName>
    </recommendedName>
</protein>
<feature type="non-terminal residue" evidence="1">
    <location>
        <position position="1"/>
    </location>
</feature>
<gene>
    <name evidence="1" type="ORF">PFISCL1PPCAC_16948</name>
</gene>
<dbReference type="EMBL" id="BTSY01000004">
    <property type="protein sequence ID" value="GMT25651.1"/>
    <property type="molecule type" value="Genomic_DNA"/>
</dbReference>
<reference evidence="1" key="1">
    <citation type="submission" date="2023-10" db="EMBL/GenBank/DDBJ databases">
        <title>Genome assembly of Pristionchus species.</title>
        <authorList>
            <person name="Yoshida K."/>
            <person name="Sommer R.J."/>
        </authorList>
    </citation>
    <scope>NUCLEOTIDE SEQUENCE</scope>
    <source>
        <strain evidence="1">RS5133</strain>
    </source>
</reference>
<sequence length="114" mass="12578">RFRLGFLSGGRRTDLRFAHAIVGNSRHAFRIHAHCNAFDKSTFSARETKTFADVTSVRALATNVIATEENRLKQFELGFVKVPAPVPVPILVPIPGWFDLGLPSSCRAKVISNS</sequence>
<evidence type="ECO:0000313" key="1">
    <source>
        <dbReference type="EMBL" id="GMT25651.1"/>
    </source>
</evidence>
<keyword evidence="2" id="KW-1185">Reference proteome</keyword>
<proteinExistence type="predicted"/>
<organism evidence="1 2">
    <name type="scientific">Pristionchus fissidentatus</name>
    <dbReference type="NCBI Taxonomy" id="1538716"/>
    <lineage>
        <taxon>Eukaryota</taxon>
        <taxon>Metazoa</taxon>
        <taxon>Ecdysozoa</taxon>
        <taxon>Nematoda</taxon>
        <taxon>Chromadorea</taxon>
        <taxon>Rhabditida</taxon>
        <taxon>Rhabditina</taxon>
        <taxon>Diplogasteromorpha</taxon>
        <taxon>Diplogasteroidea</taxon>
        <taxon>Neodiplogasteridae</taxon>
        <taxon>Pristionchus</taxon>
    </lineage>
</organism>